<proteinExistence type="predicted"/>
<name>A0A0H3ZZQ2_VIBSP</name>
<dbReference type="AlphaFoldDB" id="A0A0H3ZZQ2"/>
<protein>
    <submittedName>
        <fullName evidence="1">Uncharacterized protein</fullName>
    </submittedName>
</protein>
<sequence length="95" mass="10430">MLTLTGQLIHSFKSPKGETKDGREYGGDYKIQVLGQLDLPNGESKRDLITLTAHEIAHYEQYQGKEISVPVGVFVNGKSASFFIPKGSKPKAVTH</sequence>
<accession>A0A0H3ZZQ2</accession>
<reference evidence="1" key="1">
    <citation type="journal article" date="2015" name="MBio">
        <title>Eco-Evolutionary Dynamics of Episomes among Ecologically Cohesive Bacterial Populations.</title>
        <authorList>
            <person name="Xue H."/>
            <person name="Cordero O.X."/>
            <person name="Camas F.M."/>
            <person name="Trimble W."/>
            <person name="Meyer F."/>
            <person name="Guglielmini J."/>
            <person name="Rocha E.P."/>
            <person name="Polz M.F."/>
        </authorList>
    </citation>
    <scope>NUCLEOTIDE SEQUENCE</scope>
    <source>
        <strain evidence="1">FF_1</strain>
    </source>
</reference>
<dbReference type="RefSeq" id="WP_280557703.1">
    <property type="nucleotide sequence ID" value="NZ_JAKMYJ010000149.1"/>
</dbReference>
<evidence type="ECO:0000313" key="1">
    <source>
        <dbReference type="EMBL" id="AKN39394.1"/>
    </source>
</evidence>
<dbReference type="EMBL" id="KP795623">
    <property type="protein sequence ID" value="AKN38930.1"/>
    <property type="molecule type" value="Genomic_DNA"/>
</dbReference>
<dbReference type="EMBL" id="KP795646">
    <property type="protein sequence ID" value="AKN39394.1"/>
    <property type="molecule type" value="Genomic_DNA"/>
</dbReference>
<organism evidence="1">
    <name type="scientific">Vibrio splendidus</name>
    <dbReference type="NCBI Taxonomy" id="29497"/>
    <lineage>
        <taxon>Bacteria</taxon>
        <taxon>Pseudomonadati</taxon>
        <taxon>Pseudomonadota</taxon>
        <taxon>Gammaproteobacteria</taxon>
        <taxon>Vibrionales</taxon>
        <taxon>Vibrionaceae</taxon>
        <taxon>Vibrio</taxon>
    </lineage>
</organism>